<organism evidence="8 9">
    <name type="scientific">Necator americanus</name>
    <name type="common">Human hookworm</name>
    <dbReference type="NCBI Taxonomy" id="51031"/>
    <lineage>
        <taxon>Eukaryota</taxon>
        <taxon>Metazoa</taxon>
        <taxon>Ecdysozoa</taxon>
        <taxon>Nematoda</taxon>
        <taxon>Chromadorea</taxon>
        <taxon>Rhabditida</taxon>
        <taxon>Rhabditina</taxon>
        <taxon>Rhabditomorpha</taxon>
        <taxon>Strongyloidea</taxon>
        <taxon>Ancylostomatidae</taxon>
        <taxon>Bunostominae</taxon>
        <taxon>Necator</taxon>
    </lineage>
</organism>
<feature type="transmembrane region" description="Helical" evidence="6">
    <location>
        <begin position="347"/>
        <end position="371"/>
    </location>
</feature>
<evidence type="ECO:0000256" key="1">
    <source>
        <dbReference type="ARBA" id="ARBA00004127"/>
    </source>
</evidence>
<feature type="domain" description="CWH43-like N-terminal" evidence="7">
    <location>
        <begin position="228"/>
        <end position="462"/>
    </location>
</feature>
<evidence type="ECO:0000256" key="4">
    <source>
        <dbReference type="ARBA" id="ARBA00022989"/>
    </source>
</evidence>
<feature type="transmembrane region" description="Helical" evidence="6">
    <location>
        <begin position="313"/>
        <end position="335"/>
    </location>
</feature>
<evidence type="ECO:0000313" key="8">
    <source>
        <dbReference type="EMBL" id="KAK6750074.1"/>
    </source>
</evidence>
<evidence type="ECO:0000259" key="7">
    <source>
        <dbReference type="Pfam" id="PF10277"/>
    </source>
</evidence>
<dbReference type="Proteomes" id="UP001303046">
    <property type="component" value="Unassembled WGS sequence"/>
</dbReference>
<keyword evidence="3 6" id="KW-0812">Transmembrane</keyword>
<dbReference type="EMBL" id="JAVFWL010000004">
    <property type="protein sequence ID" value="KAK6750074.1"/>
    <property type="molecule type" value="Genomic_DNA"/>
</dbReference>
<evidence type="ECO:0000256" key="3">
    <source>
        <dbReference type="ARBA" id="ARBA00022692"/>
    </source>
</evidence>
<gene>
    <name evidence="8" type="primary">Necator_chrIV.g15502</name>
    <name evidence="8" type="ORF">RB195_002207</name>
</gene>
<reference evidence="8 9" key="1">
    <citation type="submission" date="2023-08" db="EMBL/GenBank/DDBJ databases">
        <title>A Necator americanus chromosomal reference genome.</title>
        <authorList>
            <person name="Ilik V."/>
            <person name="Petrzelkova K.J."/>
            <person name="Pardy F."/>
            <person name="Fuh T."/>
            <person name="Niatou-Singa F.S."/>
            <person name="Gouil Q."/>
            <person name="Baker L."/>
            <person name="Ritchie M.E."/>
            <person name="Jex A.R."/>
            <person name="Gazzola D."/>
            <person name="Li H."/>
            <person name="Toshio Fujiwara R."/>
            <person name="Zhan B."/>
            <person name="Aroian R.V."/>
            <person name="Pafco B."/>
            <person name="Schwarz E.M."/>
        </authorList>
    </citation>
    <scope>NUCLEOTIDE SEQUENCE [LARGE SCALE GENOMIC DNA]</scope>
    <source>
        <strain evidence="8 9">Aroian</strain>
        <tissue evidence="8">Whole animal</tissue>
    </source>
</reference>
<dbReference type="InterPro" id="IPR019402">
    <property type="entry name" value="CWH43_N"/>
</dbReference>
<keyword evidence="9" id="KW-1185">Reference proteome</keyword>
<protein>
    <recommendedName>
        <fullName evidence="7">CWH43-like N-terminal domain-containing protein</fullName>
    </recommendedName>
</protein>
<accession>A0ABR1DHX4</accession>
<feature type="transmembrane region" description="Helical" evidence="6">
    <location>
        <begin position="54"/>
        <end position="75"/>
    </location>
</feature>
<evidence type="ECO:0000256" key="2">
    <source>
        <dbReference type="ARBA" id="ARBA00006565"/>
    </source>
</evidence>
<evidence type="ECO:0000313" key="9">
    <source>
        <dbReference type="Proteomes" id="UP001303046"/>
    </source>
</evidence>
<feature type="transmembrane region" description="Helical" evidence="6">
    <location>
        <begin position="435"/>
        <end position="458"/>
    </location>
</feature>
<dbReference type="PANTHER" id="PTHR21324">
    <property type="entry name" value="FASTING-INDUCIBLE INTEGRAL MEMBRANE PROTEIN TM6P1-RELATED"/>
    <property type="match status" value="1"/>
</dbReference>
<comment type="similarity">
    <text evidence="2">Belongs to the DRAM/TMEM150 family.</text>
</comment>
<feature type="transmembrane region" description="Helical" evidence="6">
    <location>
        <begin position="269"/>
        <end position="292"/>
    </location>
</feature>
<feature type="transmembrane region" description="Helical" evidence="6">
    <location>
        <begin position="229"/>
        <end position="249"/>
    </location>
</feature>
<keyword evidence="4 6" id="KW-1133">Transmembrane helix</keyword>
<proteinExistence type="inferred from homology"/>
<evidence type="ECO:0000256" key="6">
    <source>
        <dbReference type="SAM" id="Phobius"/>
    </source>
</evidence>
<dbReference type="PANTHER" id="PTHR21324:SF2">
    <property type="entry name" value="EG:22E5.9 PROTEIN"/>
    <property type="match status" value="1"/>
</dbReference>
<comment type="subcellular location">
    <subcellularLocation>
        <location evidence="1">Endomembrane system</location>
        <topology evidence="1">Multi-pass membrane protein</topology>
    </subcellularLocation>
</comment>
<keyword evidence="5 6" id="KW-0472">Membrane</keyword>
<comment type="caution">
    <text evidence="8">The sequence shown here is derived from an EMBL/GenBank/DDBJ whole genome shotgun (WGS) entry which is preliminary data.</text>
</comment>
<dbReference type="Pfam" id="PF10277">
    <property type="entry name" value="Frag1"/>
    <property type="match status" value="1"/>
</dbReference>
<name>A0ABR1DHX4_NECAM</name>
<evidence type="ECO:0000256" key="5">
    <source>
        <dbReference type="ARBA" id="ARBA00023136"/>
    </source>
</evidence>
<sequence length="506" mass="57143">MGGDWSVLDELAVIFHIFVPKSAGAPPSKWLHIKWFPKDSPFYRNYIIATSAEWAMMLVMQAFFLSLVVELRYAYAHPPRVSFRRKPDEDEGLRGWIDVQRDVGVVHVPATQSSTQKVVGNPHQASVVGSASAGKAVVRPAQENRGHMEILDPRTPHSGPECRYCDELLKRGSKKIFPRRTQTNFFLKTELFGCCSRLFAEQGEKILMIFPEETFGKVRMHSMVLSHGWLAPVAAVCCTLTAAFSGYIIGVTEGHFNAVLPFISTAGCFLPEASIFAQFLNMASFFMIIMFYMRHRQTVEYYGHRLEWEESGWRKMSLVLMGIGIMSAVGLTIVANFRVCEMGLVHAIGALMTFFAILVYCWGQVILSYALVPRMASMPVNHFRFVVVTLATCFLILHELATFGRIFVPKSAGDPPKGWINFKFFPKDSPFYPNFLVATSAEWVMTIMAQLFFLSFVVELRHAYVHASQVIFKRSNHENRGITERSDARTSVRITKRSSLDQVAGD</sequence>
<dbReference type="InterPro" id="IPR050911">
    <property type="entry name" value="DRAM/TMEM150_Autophagy_Mod"/>
</dbReference>
<feature type="transmembrane region" description="Helical" evidence="6">
    <location>
        <begin position="383"/>
        <end position="408"/>
    </location>
</feature>